<evidence type="ECO:0000313" key="4">
    <source>
        <dbReference type="Proteomes" id="UP000265703"/>
    </source>
</evidence>
<dbReference type="GO" id="GO:0036374">
    <property type="term" value="F:glutathione hydrolase activity"/>
    <property type="evidence" value="ECO:0007669"/>
    <property type="project" value="InterPro"/>
</dbReference>
<dbReference type="PRINTS" id="PR01210">
    <property type="entry name" value="GGTRANSPTASE"/>
</dbReference>
<dbReference type="InterPro" id="IPR052896">
    <property type="entry name" value="GGT-like_enzyme"/>
</dbReference>
<dbReference type="InterPro" id="IPR043138">
    <property type="entry name" value="GGT_lsub"/>
</dbReference>
<gene>
    <name evidence="3" type="ORF">C1645_758244</name>
</gene>
<protein>
    <submittedName>
        <fullName evidence="3">Gamma-glutamyltranspeptidase</fullName>
    </submittedName>
</protein>
<dbReference type="STRING" id="658196.A0A397TDT5"/>
<proteinExistence type="predicted"/>
<dbReference type="AlphaFoldDB" id="A0A397TDT5"/>
<keyword evidence="4" id="KW-1185">Reference proteome</keyword>
<name>A0A397TDT5_9GLOM</name>
<evidence type="ECO:0000313" key="3">
    <source>
        <dbReference type="EMBL" id="RIA95126.1"/>
    </source>
</evidence>
<dbReference type="PANTHER" id="PTHR43881:SF1">
    <property type="entry name" value="GAMMA-GLUTAMYLTRANSPEPTIDASE (AFU_ORTHOLOGUE AFUA_4G13580)"/>
    <property type="match status" value="1"/>
</dbReference>
<evidence type="ECO:0000256" key="2">
    <source>
        <dbReference type="PIRSR" id="PIRSR600101-2"/>
    </source>
</evidence>
<dbReference type="SUPFAM" id="SSF56235">
    <property type="entry name" value="N-terminal nucleophile aminohydrolases (Ntn hydrolases)"/>
    <property type="match status" value="1"/>
</dbReference>
<sequence length="569" mass="61873">MTEIEQPFIKFPSRRSVVFGTNAMVACSQPLACQAGLEILKKGGNAADAAVATAAALNVTEPSSTGIGGDCFCLFYEAKTKKIHGMNGSGRSPSNLTLEYVQDKLGITENSIPYTNINSSTIPGAAAGWIDCIEWFGSSKLSFGEILKPAIELAENGYPVSEISAWQWKCGEEILQTASPNGGDMLIDGRAPNAGEIMHMPNLARTFRELVEKGKDGFYKGRIAEAIVELIQSKGGVMTLEDLASHTTTRVEPISIEYKGVKIWECPPNGQGITALIALGILEALQEQKKIPNLNTLEHNSTQYLHVLIESLRLAFADSQYYVTDPDVHHIPINELLSKEYLSKRAQLFDSSKASTDYKNGSPVNSSDTVYFSVVDQEGNACSFIISNYLGGFGTGAIPKDCGFTLHSRGSGFVLEKGHPNCLEPNKRPYHTIIPCMVTKGDELWLSYGVMGGFMQPQGHVQVLLNLLHNNLNPQTSLDAPRICIGPSISSNPSNLSSITSIVFIEEGIDKKVIDELNKMGHNVKLVKDWDRAVFGRGQIIEKRIDEKSGKIVWAGGSDLRGDGMVIGW</sequence>
<dbReference type="InterPro" id="IPR043137">
    <property type="entry name" value="GGT_ssub_C"/>
</dbReference>
<dbReference type="GO" id="GO:0006751">
    <property type="term" value="P:glutathione catabolic process"/>
    <property type="evidence" value="ECO:0007669"/>
    <property type="project" value="InterPro"/>
</dbReference>
<dbReference type="Gene3D" id="1.10.246.130">
    <property type="match status" value="1"/>
</dbReference>
<dbReference type="Gene3D" id="3.60.20.40">
    <property type="match status" value="1"/>
</dbReference>
<reference evidence="3 4" key="1">
    <citation type="submission" date="2018-06" db="EMBL/GenBank/DDBJ databases">
        <title>Comparative genomics reveals the genomic features of Rhizophagus irregularis, R. cerebriforme, R. diaphanum and Gigaspora rosea, and their symbiotic lifestyle signature.</title>
        <authorList>
            <person name="Morin E."/>
            <person name="San Clemente H."/>
            <person name="Chen E.C.H."/>
            <person name="De La Providencia I."/>
            <person name="Hainaut M."/>
            <person name="Kuo A."/>
            <person name="Kohler A."/>
            <person name="Murat C."/>
            <person name="Tang N."/>
            <person name="Roy S."/>
            <person name="Loubradou J."/>
            <person name="Henrissat B."/>
            <person name="Grigoriev I.V."/>
            <person name="Corradi N."/>
            <person name="Roux C."/>
            <person name="Martin F.M."/>
        </authorList>
    </citation>
    <scope>NUCLEOTIDE SEQUENCE [LARGE SCALE GENOMIC DNA]</scope>
    <source>
        <strain evidence="3 4">DAOM 227022</strain>
    </source>
</reference>
<dbReference type="EMBL" id="QKYT01000067">
    <property type="protein sequence ID" value="RIA95126.1"/>
    <property type="molecule type" value="Genomic_DNA"/>
</dbReference>
<dbReference type="OrthoDB" id="2015213at2759"/>
<dbReference type="Pfam" id="PF01019">
    <property type="entry name" value="G_glu_transpept"/>
    <property type="match status" value="1"/>
</dbReference>
<dbReference type="Proteomes" id="UP000265703">
    <property type="component" value="Unassembled WGS sequence"/>
</dbReference>
<dbReference type="PANTHER" id="PTHR43881">
    <property type="entry name" value="GAMMA-GLUTAMYLTRANSPEPTIDASE (AFU_ORTHOLOGUE AFUA_4G13580)"/>
    <property type="match status" value="1"/>
</dbReference>
<organism evidence="3 4">
    <name type="scientific">Glomus cerebriforme</name>
    <dbReference type="NCBI Taxonomy" id="658196"/>
    <lineage>
        <taxon>Eukaryota</taxon>
        <taxon>Fungi</taxon>
        <taxon>Fungi incertae sedis</taxon>
        <taxon>Mucoromycota</taxon>
        <taxon>Glomeromycotina</taxon>
        <taxon>Glomeromycetes</taxon>
        <taxon>Glomerales</taxon>
        <taxon>Glomeraceae</taxon>
        <taxon>Glomus</taxon>
    </lineage>
</organism>
<accession>A0A397TDT5</accession>
<comment type="caution">
    <text evidence="3">The sequence shown here is derived from an EMBL/GenBank/DDBJ whole genome shotgun (WGS) entry which is preliminary data.</text>
</comment>
<dbReference type="InterPro" id="IPR000101">
    <property type="entry name" value="GGT_peptidase"/>
</dbReference>
<feature type="active site" description="Nucleophile" evidence="1">
    <location>
        <position position="369"/>
    </location>
</feature>
<dbReference type="InterPro" id="IPR029055">
    <property type="entry name" value="Ntn_hydrolases_N"/>
</dbReference>
<evidence type="ECO:0000256" key="1">
    <source>
        <dbReference type="PIRSR" id="PIRSR600101-1"/>
    </source>
</evidence>
<feature type="binding site" evidence="2">
    <location>
        <position position="453"/>
    </location>
    <ligand>
        <name>L-glutamate</name>
        <dbReference type="ChEBI" id="CHEBI:29985"/>
    </ligand>
</feature>
<dbReference type="NCBIfam" id="TIGR00066">
    <property type="entry name" value="g_glut_trans"/>
    <property type="match status" value="1"/>
</dbReference>